<dbReference type="Proteomes" id="UP000799770">
    <property type="component" value="Unassembled WGS sequence"/>
</dbReference>
<evidence type="ECO:0000313" key="3">
    <source>
        <dbReference type="Proteomes" id="UP000799770"/>
    </source>
</evidence>
<organism evidence="2 3">
    <name type="scientific">Lophiotrema nucula</name>
    <dbReference type="NCBI Taxonomy" id="690887"/>
    <lineage>
        <taxon>Eukaryota</taxon>
        <taxon>Fungi</taxon>
        <taxon>Dikarya</taxon>
        <taxon>Ascomycota</taxon>
        <taxon>Pezizomycotina</taxon>
        <taxon>Dothideomycetes</taxon>
        <taxon>Pleosporomycetidae</taxon>
        <taxon>Pleosporales</taxon>
        <taxon>Lophiotremataceae</taxon>
        <taxon>Lophiotrema</taxon>
    </lineage>
</organism>
<evidence type="ECO:0000313" key="2">
    <source>
        <dbReference type="EMBL" id="KAF2122245.1"/>
    </source>
</evidence>
<proteinExistence type="predicted"/>
<sequence length="531" mass="59074">MTATAAASTERCRSICRQAPHVVSKGRFAACDLAAGLRTPEIRAKTPTACKVRNLHPNSETNLLRVLDTAFCITEEIFRATAKSSKVKFEASTFSPFHLYCTVVHSDSHEDLFDRSRASAEMLYNPDNSTLGSLDLKAWLRDFCDVQSATIPFVALDSELVGTFARAKALARKVNADQISIAVVDTRVVGADSLVSCNTLRGAMGIGQYDKYATKVLAWADLPAEAVKCCMPWSKIVNGVIGKEWFSILGCASSPREKSWIEHSDMFSARTQEDEINVPEMFQSLESAFGMRGEDEETRLVVETFIAWKLGYVQLQECKRDDILIRHSDAIDEWIAITQAVRRHSTLVLNPPESDPESVEEDVDRANARIQLLAQERNIDDDDNDYDDDRISYRALGMLRTPVEITQSSGNSMRVNPAFDLVVRDKRSNMRLSSYLSNDSLSVARKKDCEKRTRCNKVYQRASSRALSHGREPLLDDSDDNIFDSLSDSWAAKRSDSATVVTPPAQLQSPNSPEQDSHAVEEDGNLGPCLL</sequence>
<feature type="region of interest" description="Disordered" evidence="1">
    <location>
        <begin position="493"/>
        <end position="531"/>
    </location>
</feature>
<accession>A0A6A5ZT50</accession>
<dbReference type="AlphaFoldDB" id="A0A6A5ZT50"/>
<keyword evidence="3" id="KW-1185">Reference proteome</keyword>
<evidence type="ECO:0000256" key="1">
    <source>
        <dbReference type="SAM" id="MobiDB-lite"/>
    </source>
</evidence>
<gene>
    <name evidence="2" type="ORF">BDV96DRAFT_140703</name>
</gene>
<reference evidence="2" key="1">
    <citation type="journal article" date="2020" name="Stud. Mycol.">
        <title>101 Dothideomycetes genomes: a test case for predicting lifestyles and emergence of pathogens.</title>
        <authorList>
            <person name="Haridas S."/>
            <person name="Albert R."/>
            <person name="Binder M."/>
            <person name="Bloem J."/>
            <person name="Labutti K."/>
            <person name="Salamov A."/>
            <person name="Andreopoulos B."/>
            <person name="Baker S."/>
            <person name="Barry K."/>
            <person name="Bills G."/>
            <person name="Bluhm B."/>
            <person name="Cannon C."/>
            <person name="Castanera R."/>
            <person name="Culley D."/>
            <person name="Daum C."/>
            <person name="Ezra D."/>
            <person name="Gonzalez J."/>
            <person name="Henrissat B."/>
            <person name="Kuo A."/>
            <person name="Liang C."/>
            <person name="Lipzen A."/>
            <person name="Lutzoni F."/>
            <person name="Magnuson J."/>
            <person name="Mondo S."/>
            <person name="Nolan M."/>
            <person name="Ohm R."/>
            <person name="Pangilinan J."/>
            <person name="Park H.-J."/>
            <person name="Ramirez L."/>
            <person name="Alfaro M."/>
            <person name="Sun H."/>
            <person name="Tritt A."/>
            <person name="Yoshinaga Y."/>
            <person name="Zwiers L.-H."/>
            <person name="Turgeon B."/>
            <person name="Goodwin S."/>
            <person name="Spatafora J."/>
            <person name="Crous P."/>
            <person name="Grigoriev I."/>
        </authorList>
    </citation>
    <scope>NUCLEOTIDE SEQUENCE</scope>
    <source>
        <strain evidence="2">CBS 627.86</strain>
    </source>
</reference>
<dbReference type="OrthoDB" id="10652565at2759"/>
<feature type="compositionally biased region" description="Polar residues" evidence="1">
    <location>
        <begin position="497"/>
        <end position="514"/>
    </location>
</feature>
<protein>
    <submittedName>
        <fullName evidence="2">Uncharacterized protein</fullName>
    </submittedName>
</protein>
<dbReference type="EMBL" id="ML977311">
    <property type="protein sequence ID" value="KAF2122245.1"/>
    <property type="molecule type" value="Genomic_DNA"/>
</dbReference>
<name>A0A6A5ZT50_9PLEO</name>